<dbReference type="InterPro" id="IPR014143">
    <property type="entry name" value="NHEJ_ligase_prk"/>
</dbReference>
<dbReference type="NCBIfam" id="TIGR02779">
    <property type="entry name" value="NHEJ_ligase_lig"/>
    <property type="match status" value="1"/>
</dbReference>
<evidence type="ECO:0000256" key="20">
    <source>
        <dbReference type="ARBA" id="ARBA00034003"/>
    </source>
</evidence>
<dbReference type="AlphaFoldDB" id="A0A928V2R6"/>
<evidence type="ECO:0000256" key="9">
    <source>
        <dbReference type="ARBA" id="ARBA00022763"/>
    </source>
</evidence>
<keyword evidence="18" id="KW-0511">Multifunctional enzyme</keyword>
<dbReference type="InterPro" id="IPR014144">
    <property type="entry name" value="LigD_PE_domain"/>
</dbReference>
<feature type="compositionally biased region" description="Basic and acidic residues" evidence="21">
    <location>
        <begin position="13"/>
        <end position="24"/>
    </location>
</feature>
<keyword evidence="16" id="KW-0234">DNA repair</keyword>
<keyword evidence="24" id="KW-1185">Reference proteome</keyword>
<dbReference type="InterPro" id="IPR014145">
    <property type="entry name" value="LigD_pol_dom"/>
</dbReference>
<evidence type="ECO:0000256" key="7">
    <source>
        <dbReference type="ARBA" id="ARBA00022723"/>
    </source>
</evidence>
<organism evidence="23 24">
    <name type="scientific">Sphingobacterium hungaricum</name>
    <dbReference type="NCBI Taxonomy" id="2082723"/>
    <lineage>
        <taxon>Bacteria</taxon>
        <taxon>Pseudomonadati</taxon>
        <taxon>Bacteroidota</taxon>
        <taxon>Sphingobacteriia</taxon>
        <taxon>Sphingobacteriales</taxon>
        <taxon>Sphingobacteriaceae</taxon>
        <taxon>Sphingobacterium</taxon>
    </lineage>
</organism>
<dbReference type="InterPro" id="IPR012340">
    <property type="entry name" value="NA-bd_OB-fold"/>
</dbReference>
<comment type="caution">
    <text evidence="23">The sequence shown here is derived from an EMBL/GenBank/DDBJ whole genome shotgun (WGS) entry which is preliminary data.</text>
</comment>
<dbReference type="SUPFAM" id="SSF50249">
    <property type="entry name" value="Nucleic acid-binding proteins"/>
    <property type="match status" value="1"/>
</dbReference>
<dbReference type="NCBIfam" id="TIGR02776">
    <property type="entry name" value="NHEJ_ligase_prk"/>
    <property type="match status" value="1"/>
</dbReference>
<reference evidence="23" key="1">
    <citation type="submission" date="2018-02" db="EMBL/GenBank/DDBJ databases">
        <authorList>
            <person name="Vasarhelyi B.M."/>
            <person name="Deshmukh S."/>
            <person name="Balint B."/>
            <person name="Kukolya J."/>
        </authorList>
    </citation>
    <scope>NUCLEOTIDE SEQUENCE</scope>
    <source>
        <strain evidence="23">KB22</strain>
    </source>
</reference>
<dbReference type="Pfam" id="PF13298">
    <property type="entry name" value="LigD_N"/>
    <property type="match status" value="1"/>
</dbReference>
<evidence type="ECO:0000256" key="11">
    <source>
        <dbReference type="ARBA" id="ARBA00022839"/>
    </source>
</evidence>
<keyword evidence="4" id="KW-0808">Transferase</keyword>
<evidence type="ECO:0000256" key="12">
    <source>
        <dbReference type="ARBA" id="ARBA00022840"/>
    </source>
</evidence>
<comment type="catalytic activity">
    <reaction evidence="20">
        <text>ATP + (deoxyribonucleotide)n-3'-hydroxyl + 5'-phospho-(deoxyribonucleotide)m = (deoxyribonucleotide)n+m + AMP + diphosphate.</text>
        <dbReference type="EC" id="6.5.1.1"/>
    </reaction>
</comment>
<dbReference type="GO" id="GO:0004527">
    <property type="term" value="F:exonuclease activity"/>
    <property type="evidence" value="ECO:0007669"/>
    <property type="project" value="UniProtKB-KW"/>
</dbReference>
<evidence type="ECO:0000256" key="14">
    <source>
        <dbReference type="ARBA" id="ARBA00023125"/>
    </source>
</evidence>
<keyword evidence="12" id="KW-0067">ATP-binding</keyword>
<sequence length="832" mass="95065">MPSLEKYNKKRDFKATSEPEGKEAVGKSKFRFVVQRHDASRLHYDLRLEIGGVLKSWAVPKGPSLNPKDKRLAVMTEDHPLKYLTFKGEIPKGNYGYGTMSIFDSGTFKPLDKRADDAQLQEDLENGSLKFVLNGKVLKGEFALVKMKSSDDNAWLLIKHKDKFAVSEGYDSEDFVDKEIKDWGKQFKVANKGRKVSKKTASKLETSTPDEQETSAKKDNIHSPMLATLSERIPDDGEWIFEQKLDGYRAIASIAKKKVSLKSRNELSFAKQFPSILKALESIPHEVILDGEIVAFDKNKQSNFQILKSGEPLPAKYQIYYVVFDILALDGNDLRDFTLVERKELLELLLRNNPHPQIQLLESLDMTIEKALAKAKKQKWEGIIAKEASSRYISGKRSSLWRKIKFQQAQEAIVVGYTKPQAGRKYLGALVLAVYERKELVYIGNCGTGFTDAILKEVYEILKPLEISKKPFNKSIVVANERKVIWTKPKLVAEIEFAEWTADHHMRHPVFKAIREDKNPEEIHRVIPVRDVVNERELVFGKRKVKLTNQKKVYWPDDHLLKSDLLNYYEAMAELILPYLKDKPISMNRFPNGIDEPSFFQKDLDTKNSPSWIKTASLTSENTGKTIDYLICNDEATLLWMANLGSIEINPWLSSYKKKQFPDFAVLDLDPNGVEMEKVVQVALFAHEILESIQVPNYVKTSGSEGLHIYIYLGAQYDYDVSRTFVQMLAELINEQFEDITSVERSPSKRKGKIYLDYMQNKKGQTIVAPYSVRPKPGATVSTPLNWDEVNTDLTIAQFTMQTVVERVGKIADPWQTIFDVKVNLKKALEKI</sequence>
<evidence type="ECO:0000313" key="23">
    <source>
        <dbReference type="EMBL" id="MBE8715069.1"/>
    </source>
</evidence>
<dbReference type="Gene3D" id="2.40.50.140">
    <property type="entry name" value="Nucleic acid-binding proteins"/>
    <property type="match status" value="1"/>
</dbReference>
<dbReference type="SUPFAM" id="SSF56091">
    <property type="entry name" value="DNA ligase/mRNA capping enzyme, catalytic domain"/>
    <property type="match status" value="1"/>
</dbReference>
<evidence type="ECO:0000256" key="3">
    <source>
        <dbReference type="ARBA" id="ARBA00022598"/>
    </source>
</evidence>
<dbReference type="CDD" id="cd04865">
    <property type="entry name" value="LigD_Pol_like_2"/>
    <property type="match status" value="1"/>
</dbReference>
<dbReference type="PANTHER" id="PTHR42705:SF2">
    <property type="entry name" value="BIFUNCTIONAL NON-HOMOLOGOUS END JOINING PROTEIN LIGD"/>
    <property type="match status" value="1"/>
</dbReference>
<keyword evidence="6" id="KW-0540">Nuclease</keyword>
<dbReference type="PANTHER" id="PTHR42705">
    <property type="entry name" value="BIFUNCTIONAL NON-HOMOLOGOUS END JOINING PROTEIN LIGD"/>
    <property type="match status" value="1"/>
</dbReference>
<dbReference type="GO" id="GO:0003677">
    <property type="term" value="F:DNA binding"/>
    <property type="evidence" value="ECO:0007669"/>
    <property type="project" value="UniProtKB-KW"/>
</dbReference>
<keyword evidence="10" id="KW-0378">Hydrolase</keyword>
<dbReference type="RefSeq" id="WP_196936922.1">
    <property type="nucleotide sequence ID" value="NZ_MU158698.1"/>
</dbReference>
<feature type="region of interest" description="Disordered" evidence="21">
    <location>
        <begin position="1"/>
        <end position="24"/>
    </location>
</feature>
<dbReference type="EMBL" id="PRDK01000009">
    <property type="protein sequence ID" value="MBE8715069.1"/>
    <property type="molecule type" value="Genomic_DNA"/>
</dbReference>
<dbReference type="Pfam" id="PF21686">
    <property type="entry name" value="LigD_Prim-Pol"/>
    <property type="match status" value="1"/>
</dbReference>
<dbReference type="Pfam" id="PF01068">
    <property type="entry name" value="DNA_ligase_A_M"/>
    <property type="match status" value="1"/>
</dbReference>
<dbReference type="GO" id="GO:0006310">
    <property type="term" value="P:DNA recombination"/>
    <property type="evidence" value="ECO:0007669"/>
    <property type="project" value="UniProtKB-KW"/>
</dbReference>
<dbReference type="GO" id="GO:0006281">
    <property type="term" value="P:DNA repair"/>
    <property type="evidence" value="ECO:0007669"/>
    <property type="project" value="UniProtKB-KW"/>
</dbReference>
<evidence type="ECO:0000256" key="18">
    <source>
        <dbReference type="ARBA" id="ARBA00023268"/>
    </source>
</evidence>
<dbReference type="CDD" id="cd07906">
    <property type="entry name" value="Adenylation_DNA_ligase_LigD_LigC"/>
    <property type="match status" value="1"/>
</dbReference>
<dbReference type="Proteomes" id="UP000616201">
    <property type="component" value="Unassembled WGS sequence"/>
</dbReference>
<keyword evidence="14" id="KW-0238">DNA-binding</keyword>
<evidence type="ECO:0000256" key="1">
    <source>
        <dbReference type="ARBA" id="ARBA00001936"/>
    </source>
</evidence>
<keyword evidence="3 23" id="KW-0436">Ligase</keyword>
<keyword evidence="7" id="KW-0479">Metal-binding</keyword>
<evidence type="ECO:0000256" key="6">
    <source>
        <dbReference type="ARBA" id="ARBA00022722"/>
    </source>
</evidence>
<dbReference type="NCBIfam" id="TIGR02777">
    <property type="entry name" value="LigD_PE_dom"/>
    <property type="match status" value="1"/>
</dbReference>
<evidence type="ECO:0000256" key="2">
    <source>
        <dbReference type="ARBA" id="ARBA00012727"/>
    </source>
</evidence>
<evidence type="ECO:0000256" key="21">
    <source>
        <dbReference type="SAM" id="MobiDB-lite"/>
    </source>
</evidence>
<feature type="region of interest" description="Disordered" evidence="21">
    <location>
        <begin position="198"/>
        <end position="221"/>
    </location>
</feature>
<keyword evidence="9" id="KW-0227">DNA damage</keyword>
<keyword evidence="15" id="KW-0233">DNA recombination</keyword>
<dbReference type="GO" id="GO:0003887">
    <property type="term" value="F:DNA-directed DNA polymerase activity"/>
    <property type="evidence" value="ECO:0007669"/>
    <property type="project" value="UniProtKB-KW"/>
</dbReference>
<dbReference type="Gene3D" id="3.30.470.30">
    <property type="entry name" value="DNA ligase/mRNA capping enzyme"/>
    <property type="match status" value="1"/>
</dbReference>
<gene>
    <name evidence="23" type="primary">ligD</name>
    <name evidence="23" type="ORF">C4F49_15400</name>
</gene>
<evidence type="ECO:0000256" key="4">
    <source>
        <dbReference type="ARBA" id="ARBA00022679"/>
    </source>
</evidence>
<dbReference type="CDD" id="cd07971">
    <property type="entry name" value="OBF_DNA_ligase_LigD"/>
    <property type="match status" value="1"/>
</dbReference>
<proteinExistence type="predicted"/>
<dbReference type="Gene3D" id="3.30.1490.70">
    <property type="match status" value="1"/>
</dbReference>
<evidence type="ECO:0000259" key="22">
    <source>
        <dbReference type="PROSITE" id="PS50160"/>
    </source>
</evidence>
<dbReference type="GO" id="GO:0046872">
    <property type="term" value="F:metal ion binding"/>
    <property type="evidence" value="ECO:0007669"/>
    <property type="project" value="UniProtKB-KW"/>
</dbReference>
<evidence type="ECO:0000256" key="16">
    <source>
        <dbReference type="ARBA" id="ARBA00023204"/>
    </source>
</evidence>
<evidence type="ECO:0000256" key="19">
    <source>
        <dbReference type="ARBA" id="ARBA00029943"/>
    </source>
</evidence>
<name>A0A928V2R6_9SPHI</name>
<dbReference type="GO" id="GO:0005524">
    <property type="term" value="F:ATP binding"/>
    <property type="evidence" value="ECO:0007669"/>
    <property type="project" value="UniProtKB-KW"/>
</dbReference>
<keyword evidence="11" id="KW-0269">Exonuclease</keyword>
<dbReference type="EC" id="6.5.1.1" evidence="2"/>
<dbReference type="Pfam" id="PF04679">
    <property type="entry name" value="DNA_ligase_A_C"/>
    <property type="match status" value="1"/>
</dbReference>
<keyword evidence="5" id="KW-0548">Nucleotidyltransferase</keyword>
<dbReference type="PROSITE" id="PS00333">
    <property type="entry name" value="DNA_LIGASE_A2"/>
    <property type="match status" value="1"/>
</dbReference>
<keyword evidence="13" id="KW-0239">DNA-directed DNA polymerase</keyword>
<evidence type="ECO:0000256" key="8">
    <source>
        <dbReference type="ARBA" id="ARBA00022741"/>
    </source>
</evidence>
<evidence type="ECO:0000256" key="15">
    <source>
        <dbReference type="ARBA" id="ARBA00023172"/>
    </source>
</evidence>
<dbReference type="InterPro" id="IPR052171">
    <property type="entry name" value="NHEJ_LigD"/>
</dbReference>
<feature type="domain" description="ATP-dependent DNA ligase family profile" evidence="22">
    <location>
        <begin position="316"/>
        <end position="449"/>
    </location>
</feature>
<accession>A0A928V2R6</accession>
<evidence type="ECO:0000256" key="13">
    <source>
        <dbReference type="ARBA" id="ARBA00022932"/>
    </source>
</evidence>
<dbReference type="InterPro" id="IPR014146">
    <property type="entry name" value="LigD_ligase_dom"/>
</dbReference>
<evidence type="ECO:0000313" key="24">
    <source>
        <dbReference type="Proteomes" id="UP000616201"/>
    </source>
</evidence>
<comment type="cofactor">
    <cofactor evidence="1">
        <name>Mn(2+)</name>
        <dbReference type="ChEBI" id="CHEBI:29035"/>
    </cofactor>
</comment>
<keyword evidence="17" id="KW-0464">Manganese</keyword>
<dbReference type="NCBIfam" id="TIGR02778">
    <property type="entry name" value="ligD_pol"/>
    <property type="match status" value="1"/>
</dbReference>
<dbReference type="PROSITE" id="PS50160">
    <property type="entry name" value="DNA_LIGASE_A3"/>
    <property type="match status" value="1"/>
</dbReference>
<evidence type="ECO:0000256" key="17">
    <source>
        <dbReference type="ARBA" id="ARBA00023211"/>
    </source>
</evidence>
<dbReference type="GO" id="GO:0003910">
    <property type="term" value="F:DNA ligase (ATP) activity"/>
    <property type="evidence" value="ECO:0007669"/>
    <property type="project" value="UniProtKB-EC"/>
</dbReference>
<protein>
    <recommendedName>
        <fullName evidence="2">DNA ligase (ATP)</fullName>
        <ecNumber evidence="2">6.5.1.1</ecNumber>
    </recommendedName>
    <alternativeName>
        <fullName evidence="19">NHEJ DNA polymerase</fullName>
    </alternativeName>
</protein>
<evidence type="ECO:0000256" key="5">
    <source>
        <dbReference type="ARBA" id="ARBA00022695"/>
    </source>
</evidence>
<dbReference type="InterPro" id="IPR012309">
    <property type="entry name" value="DNA_ligase_ATP-dep_C"/>
</dbReference>
<keyword evidence="8" id="KW-0547">Nucleotide-binding</keyword>
<dbReference type="Gene3D" id="3.90.920.10">
    <property type="entry name" value="DNA primase, PRIM domain"/>
    <property type="match status" value="1"/>
</dbReference>
<evidence type="ECO:0000256" key="10">
    <source>
        <dbReference type="ARBA" id="ARBA00022801"/>
    </source>
</evidence>
<dbReference type="InterPro" id="IPR012310">
    <property type="entry name" value="DNA_ligase_ATP-dep_cent"/>
</dbReference>
<dbReference type="InterPro" id="IPR016059">
    <property type="entry name" value="DNA_ligase_ATP-dep_CS"/>
</dbReference>